<reference evidence="2 3" key="2">
    <citation type="submission" date="2019-09" db="EMBL/GenBank/DDBJ databases">
        <authorList>
            <person name="Jin C."/>
        </authorList>
    </citation>
    <scope>NUCLEOTIDE SEQUENCE [LARGE SCALE GENOMIC DNA]</scope>
    <source>
        <strain evidence="2 3">BN140078</strain>
    </source>
</reference>
<evidence type="ECO:0000313" key="3">
    <source>
        <dbReference type="Proteomes" id="UP000324611"/>
    </source>
</evidence>
<gene>
    <name evidence="2" type="ORF">F0L74_08950</name>
</gene>
<dbReference type="AlphaFoldDB" id="A0A5B2VXB2"/>
<reference evidence="2 3" key="1">
    <citation type="submission" date="2019-09" db="EMBL/GenBank/DDBJ databases">
        <title>Chitinophaga ginsengihumi sp. nov., isolated from soil of ginseng rhizosphere.</title>
        <authorList>
            <person name="Lee J."/>
        </authorList>
    </citation>
    <scope>NUCLEOTIDE SEQUENCE [LARGE SCALE GENOMIC DNA]</scope>
    <source>
        <strain evidence="2 3">BN140078</strain>
    </source>
</reference>
<evidence type="ECO:0000313" key="2">
    <source>
        <dbReference type="EMBL" id="KAA2242649.1"/>
    </source>
</evidence>
<dbReference type="EMBL" id="VUOC01000002">
    <property type="protein sequence ID" value="KAA2242649.1"/>
    <property type="molecule type" value="Genomic_DNA"/>
</dbReference>
<feature type="chain" id="PRO_5022974337" description="PepSY-like beta-lactamase-inhibitor" evidence="1">
    <location>
        <begin position="31"/>
        <end position="154"/>
    </location>
</feature>
<sequence length="154" mass="18226">MKKHLRLPRFTKRILPLALLATFWMTKAMAAPDERLLSQFNHAFPGAEYIRWTEDQGFDIVSFTWNDTPCRIWYDKDGVLVYSLRYRQESELPLKVQLAINRKYNEKHVEGFVELTNRSGITYEVMLSDDKKYFMISATAYGDVSLKYTLRKQE</sequence>
<dbReference type="Proteomes" id="UP000324611">
    <property type="component" value="Unassembled WGS sequence"/>
</dbReference>
<accession>A0A5B2VXB2</accession>
<keyword evidence="1" id="KW-0732">Signal</keyword>
<evidence type="ECO:0000256" key="1">
    <source>
        <dbReference type="SAM" id="SignalP"/>
    </source>
</evidence>
<organism evidence="2 3">
    <name type="scientific">Chitinophaga agrisoli</name>
    <dbReference type="NCBI Taxonomy" id="2607653"/>
    <lineage>
        <taxon>Bacteria</taxon>
        <taxon>Pseudomonadati</taxon>
        <taxon>Bacteroidota</taxon>
        <taxon>Chitinophagia</taxon>
        <taxon>Chitinophagales</taxon>
        <taxon>Chitinophagaceae</taxon>
        <taxon>Chitinophaga</taxon>
    </lineage>
</organism>
<keyword evidence="3" id="KW-1185">Reference proteome</keyword>
<protein>
    <recommendedName>
        <fullName evidence="4">PepSY-like beta-lactamase-inhibitor</fullName>
    </recommendedName>
</protein>
<dbReference type="SUPFAM" id="SSF160574">
    <property type="entry name" value="BT0923-like"/>
    <property type="match status" value="1"/>
</dbReference>
<name>A0A5B2VXB2_9BACT</name>
<comment type="caution">
    <text evidence="2">The sequence shown here is derived from an EMBL/GenBank/DDBJ whole genome shotgun (WGS) entry which is preliminary data.</text>
</comment>
<proteinExistence type="predicted"/>
<feature type="signal peptide" evidence="1">
    <location>
        <begin position="1"/>
        <end position="30"/>
    </location>
</feature>
<evidence type="ECO:0008006" key="4">
    <source>
        <dbReference type="Google" id="ProtNLM"/>
    </source>
</evidence>
<dbReference type="RefSeq" id="WP_149837521.1">
    <property type="nucleotide sequence ID" value="NZ_VUOC01000002.1"/>
</dbReference>
<dbReference type="Gene3D" id="3.10.450.360">
    <property type="match status" value="1"/>
</dbReference>